<dbReference type="STRING" id="183478.A0A364N368"/>
<keyword evidence="11" id="KW-1185">Reference proteome</keyword>
<proteinExistence type="inferred from homology"/>
<keyword evidence="10" id="KW-0489">Methyltransferase</keyword>
<dbReference type="InterPro" id="IPR029063">
    <property type="entry name" value="SAM-dependent_MTases_sf"/>
</dbReference>
<comment type="catalytic activity">
    <reaction evidence="3">
        <text>a 5'-end (N(2),N(7)-dimethyl 5'-triphosphoguanosine)-ribonucleoside in snoRNA + S-adenosyl-L-methionine = a 5'-end (N(2),N(2),N(7)-trimethyl 5'-triphosphoguanosine)-ribonucleoside in snoRNA + S-adenosyl-L-homocysteine + H(+)</text>
        <dbReference type="Rhea" id="RHEA:78507"/>
        <dbReference type="Rhea" id="RHEA-COMP:19088"/>
        <dbReference type="Rhea" id="RHEA-COMP:19090"/>
        <dbReference type="ChEBI" id="CHEBI:15378"/>
        <dbReference type="ChEBI" id="CHEBI:57856"/>
        <dbReference type="ChEBI" id="CHEBI:59789"/>
        <dbReference type="ChEBI" id="CHEBI:167623"/>
        <dbReference type="ChEBI" id="CHEBI:172880"/>
    </reaction>
    <physiologicalReaction direction="left-to-right" evidence="3">
        <dbReference type="Rhea" id="RHEA:78508"/>
    </physiologicalReaction>
</comment>
<dbReference type="EMBL" id="QGDH01000064">
    <property type="protein sequence ID" value="RAR10591.1"/>
    <property type="molecule type" value="Genomic_DNA"/>
</dbReference>
<dbReference type="Pfam" id="PF04438">
    <property type="entry name" value="zf-HIT"/>
    <property type="match status" value="1"/>
</dbReference>
<dbReference type="AlphaFoldDB" id="A0A364N368"/>
<gene>
    <name evidence="10" type="ORF">DDE83_004988</name>
</gene>
<comment type="caution">
    <text evidence="10">The sequence shown here is derived from an EMBL/GenBank/DDBJ whole genome shotgun (WGS) entry which is preliminary data.</text>
</comment>
<dbReference type="CDD" id="cd02440">
    <property type="entry name" value="AdoMet_MTases"/>
    <property type="match status" value="1"/>
</dbReference>
<organism evidence="10 11">
    <name type="scientific">Stemphylium lycopersici</name>
    <name type="common">Tomato gray leaf spot disease fungus</name>
    <name type="synonym">Thyrospora lycopersici</name>
    <dbReference type="NCBI Taxonomy" id="183478"/>
    <lineage>
        <taxon>Eukaryota</taxon>
        <taxon>Fungi</taxon>
        <taxon>Dikarya</taxon>
        <taxon>Ascomycota</taxon>
        <taxon>Pezizomycotina</taxon>
        <taxon>Dothideomycetes</taxon>
        <taxon>Pleosporomycetidae</taxon>
        <taxon>Pleosporales</taxon>
        <taxon>Pleosporineae</taxon>
        <taxon>Pleosporaceae</taxon>
        <taxon>Stemphylium</taxon>
    </lineage>
</organism>
<evidence type="ECO:0000259" key="9">
    <source>
        <dbReference type="Pfam" id="PF04438"/>
    </source>
</evidence>
<evidence type="ECO:0000256" key="3">
    <source>
        <dbReference type="ARBA" id="ARBA00047418"/>
    </source>
</evidence>
<dbReference type="Proteomes" id="UP000249619">
    <property type="component" value="Unassembled WGS sequence"/>
</dbReference>
<evidence type="ECO:0000256" key="2">
    <source>
        <dbReference type="ARBA" id="ARBA00025783"/>
    </source>
</evidence>
<dbReference type="Gene3D" id="3.40.50.150">
    <property type="entry name" value="Vaccinia Virus protein VP39"/>
    <property type="match status" value="1"/>
</dbReference>
<evidence type="ECO:0000313" key="11">
    <source>
        <dbReference type="Proteomes" id="UP000249619"/>
    </source>
</evidence>
<dbReference type="InterPro" id="IPR007529">
    <property type="entry name" value="Znf_HIT"/>
</dbReference>
<evidence type="ECO:0000256" key="5">
    <source>
        <dbReference type="ARBA" id="ARBA00048763"/>
    </source>
</evidence>
<dbReference type="SUPFAM" id="SSF53335">
    <property type="entry name" value="S-adenosyl-L-methionine-dependent methyltransferases"/>
    <property type="match status" value="1"/>
</dbReference>
<dbReference type="PANTHER" id="PTHR14741:SF32">
    <property type="entry name" value="TRIMETHYLGUANOSINE SYNTHASE"/>
    <property type="match status" value="1"/>
</dbReference>
<comment type="catalytic activity">
    <reaction evidence="6">
        <text>a 5'-end (N(7)-methyl 5'-triphosphoguanosine)-ribonucleoside in snRNA + S-adenosyl-L-methionine = a 5'-end (N(2),N(7)-dimethyl 5'-triphosphoguanosine)-ribonucleoside in snRNA + S-adenosyl-L-homocysteine + H(+)</text>
        <dbReference type="Rhea" id="RHEA:78471"/>
        <dbReference type="Rhea" id="RHEA-COMP:19085"/>
        <dbReference type="Rhea" id="RHEA-COMP:19087"/>
        <dbReference type="ChEBI" id="CHEBI:15378"/>
        <dbReference type="ChEBI" id="CHEBI:57856"/>
        <dbReference type="ChEBI" id="CHEBI:59789"/>
        <dbReference type="ChEBI" id="CHEBI:156461"/>
        <dbReference type="ChEBI" id="CHEBI:172880"/>
    </reaction>
    <physiologicalReaction direction="left-to-right" evidence="6">
        <dbReference type="Rhea" id="RHEA:78472"/>
    </physiologicalReaction>
</comment>
<evidence type="ECO:0000256" key="4">
    <source>
        <dbReference type="ARBA" id="ARBA00048740"/>
    </source>
</evidence>
<accession>A0A364N368</accession>
<dbReference type="PANTHER" id="PTHR14741">
    <property type="entry name" value="S-ADENOSYLMETHIONINE-DEPENDENT METHYLTRANSFERASE RELATED"/>
    <property type="match status" value="1"/>
</dbReference>
<dbReference type="InterPro" id="IPR019012">
    <property type="entry name" value="RNA_cap_Gua-N2-MeTrfase"/>
</dbReference>
<name>A0A364N368_STELY</name>
<evidence type="ECO:0000256" key="7">
    <source>
        <dbReference type="ARBA" id="ARBA00049790"/>
    </source>
</evidence>
<dbReference type="CDD" id="cd21437">
    <property type="entry name" value="zf-HIT_ZNHIT1_like"/>
    <property type="match status" value="1"/>
</dbReference>
<evidence type="ECO:0000256" key="8">
    <source>
        <dbReference type="SAM" id="MobiDB-lite"/>
    </source>
</evidence>
<evidence type="ECO:0000256" key="6">
    <source>
        <dbReference type="ARBA" id="ARBA00049075"/>
    </source>
</evidence>
<dbReference type="FunFam" id="3.40.50.150:FF:000270">
    <property type="entry name" value="RNA methylase family protein"/>
    <property type="match status" value="1"/>
</dbReference>
<keyword evidence="10" id="KW-0808">Transferase</keyword>
<reference evidence="11" key="1">
    <citation type="submission" date="2018-05" db="EMBL/GenBank/DDBJ databases">
        <title>Draft genome sequence of Stemphylium lycopersici strain CIDEFI 213.</title>
        <authorList>
            <person name="Medina R."/>
            <person name="Franco M.E.E."/>
            <person name="Lucentini C.G."/>
            <person name="Saparrat M.C.N."/>
            <person name="Balatti P.A."/>
        </authorList>
    </citation>
    <scope>NUCLEOTIDE SEQUENCE [LARGE SCALE GENOMIC DNA]</scope>
    <source>
        <strain evidence="11">CIDEFI 213</strain>
    </source>
</reference>
<comment type="catalytic activity">
    <reaction evidence="5">
        <text>a 5'-end (N(2),N(7)-dimethyl 5'-triphosphoguanosine)-ribonucleoside in snRNA + S-adenosyl-L-methionine = a 5'-end (N(2),N(2),N(7)-trimethyl 5'-triphosphoguanosine)-ribonucleoside in snRNA + S-adenosyl-L-homocysteine + H(+)</text>
        <dbReference type="Rhea" id="RHEA:78479"/>
        <dbReference type="Rhea" id="RHEA-COMP:19087"/>
        <dbReference type="Rhea" id="RHEA-COMP:19089"/>
        <dbReference type="ChEBI" id="CHEBI:15378"/>
        <dbReference type="ChEBI" id="CHEBI:57856"/>
        <dbReference type="ChEBI" id="CHEBI:59789"/>
        <dbReference type="ChEBI" id="CHEBI:167623"/>
        <dbReference type="ChEBI" id="CHEBI:172880"/>
    </reaction>
    <physiologicalReaction direction="left-to-right" evidence="5">
        <dbReference type="Rhea" id="RHEA:78480"/>
    </physiologicalReaction>
</comment>
<comment type="similarity">
    <text evidence="2">Belongs to the methyltransferase superfamily. Trimethylguanosine synthase family.</text>
</comment>
<protein>
    <recommendedName>
        <fullName evidence="1">Trimethylguanosine synthase</fullName>
    </recommendedName>
    <alternativeName>
        <fullName evidence="7">Cap-specific guanine-N(2) methyltransferase</fullName>
    </alternativeName>
</protein>
<dbReference type="Pfam" id="PF09445">
    <property type="entry name" value="Methyltransf_15"/>
    <property type="match status" value="1"/>
</dbReference>
<comment type="catalytic activity">
    <reaction evidence="4">
        <text>a 5'-end (N(7)-methyl 5'-triphosphoguanosine)-ribonucleoside in snoRNA + S-adenosyl-L-methionine = a 5'-end (N(2),N(7)-dimethyl 5'-triphosphoguanosine)-ribonucleoside in snoRNA + S-adenosyl-L-homocysteine + H(+)</text>
        <dbReference type="Rhea" id="RHEA:78475"/>
        <dbReference type="Rhea" id="RHEA-COMP:19086"/>
        <dbReference type="Rhea" id="RHEA-COMP:19088"/>
        <dbReference type="ChEBI" id="CHEBI:15378"/>
        <dbReference type="ChEBI" id="CHEBI:57856"/>
        <dbReference type="ChEBI" id="CHEBI:59789"/>
        <dbReference type="ChEBI" id="CHEBI:156461"/>
        <dbReference type="ChEBI" id="CHEBI:172880"/>
    </reaction>
    <physiologicalReaction direction="left-to-right" evidence="4">
        <dbReference type="Rhea" id="RHEA:78476"/>
    </physiologicalReaction>
</comment>
<evidence type="ECO:0000256" key="1">
    <source>
        <dbReference type="ARBA" id="ARBA00018517"/>
    </source>
</evidence>
<feature type="domain" description="HIT-type" evidence="9">
    <location>
        <begin position="482"/>
        <end position="510"/>
    </location>
</feature>
<dbReference type="GO" id="GO:0071164">
    <property type="term" value="F:RNA cap trimethylguanosine synthase activity"/>
    <property type="evidence" value="ECO:0007669"/>
    <property type="project" value="TreeGrafter"/>
</dbReference>
<evidence type="ECO:0000313" key="10">
    <source>
        <dbReference type="EMBL" id="RAR10591.1"/>
    </source>
</evidence>
<feature type="region of interest" description="Disordered" evidence="8">
    <location>
        <begin position="298"/>
        <end position="319"/>
    </location>
</feature>
<feature type="region of interest" description="Disordered" evidence="8">
    <location>
        <begin position="380"/>
        <end position="429"/>
    </location>
</feature>
<dbReference type="GO" id="GO:0005634">
    <property type="term" value="C:nucleus"/>
    <property type="evidence" value="ECO:0007669"/>
    <property type="project" value="TreeGrafter"/>
</dbReference>
<sequence>MSENPDENGVDQWSRVDQFPEHLKKYWFQRFKIWEKYDEGVWMTEDAWFGVTPEPIANKIAAHISESAPKEKTVIVDAFAGVGGNAIALARSGRWERVFAIEKDPKTLKCAKHNAEIYGVSNKIFWLNADCFDAVNRFAGQSNVVVFASPPWGGTEYGAENVFDLTKMEPYNLDKLYRSFTKISKEVVLYLPRTSDLNQIARYGQDGKKLEVAHYAMMGASKYAQVRIWELQGWASACWRDPQFLHLRTPRNINFYTPPSAMPHVEVLPNSAATVAPGWTYVVDTGYDPSKVAINPKNKKRAAAAAPGGQRGENELSARQQTAIARRIAELERDNDPKQAIAIPGKPSVPKTQNARRIIQYQRQIKHWLDDEEAQLGQVTTTSRGSVAQAAGGRGANQTLRKQSTFASVPATPAEAAPGPPPIAQTPSRLDDTNADDDALLSIDHSLPPPLNPAELEALLAAPPLSYAASHAAPPPAGGPPQRQFCDNCGYWGQIKCRKCGARVCGMECKDAHEATRCLKWA</sequence>
<feature type="compositionally biased region" description="Polar residues" evidence="8">
    <location>
        <begin position="396"/>
        <end position="407"/>
    </location>
</feature>